<comment type="caution">
    <text evidence="1">The sequence shown here is derived from an EMBL/GenBank/DDBJ whole genome shotgun (WGS) entry which is preliminary data.</text>
</comment>
<dbReference type="InParanoid" id="A0A5J5ET82"/>
<reference evidence="1 2" key="1">
    <citation type="submission" date="2019-09" db="EMBL/GenBank/DDBJ databases">
        <title>Draft genome of the ectomycorrhizal ascomycete Sphaerosporella brunnea.</title>
        <authorList>
            <consortium name="DOE Joint Genome Institute"/>
            <person name="Benucci G.M."/>
            <person name="Marozzi G."/>
            <person name="Antonielli L."/>
            <person name="Sanchez S."/>
            <person name="Marco P."/>
            <person name="Wang X."/>
            <person name="Falini L.B."/>
            <person name="Barry K."/>
            <person name="Haridas S."/>
            <person name="Lipzen A."/>
            <person name="Labutti K."/>
            <person name="Grigoriev I.V."/>
            <person name="Murat C."/>
            <person name="Martin F."/>
            <person name="Albertini E."/>
            <person name="Donnini D."/>
            <person name="Bonito G."/>
        </authorList>
    </citation>
    <scope>NUCLEOTIDE SEQUENCE [LARGE SCALE GENOMIC DNA]</scope>
    <source>
        <strain evidence="1 2">Sb_GMNB300</strain>
    </source>
</reference>
<evidence type="ECO:0000313" key="2">
    <source>
        <dbReference type="Proteomes" id="UP000326924"/>
    </source>
</evidence>
<dbReference type="Proteomes" id="UP000326924">
    <property type="component" value="Unassembled WGS sequence"/>
</dbReference>
<proteinExistence type="predicted"/>
<evidence type="ECO:0000313" key="1">
    <source>
        <dbReference type="EMBL" id="KAA8902459.1"/>
    </source>
</evidence>
<dbReference type="AlphaFoldDB" id="A0A5J5ET82"/>
<name>A0A5J5ET82_9PEZI</name>
<dbReference type="PANTHER" id="PTHR38846:SF1">
    <property type="entry name" value="C3H1-TYPE DOMAIN-CONTAINING PROTEIN"/>
    <property type="match status" value="1"/>
</dbReference>
<sequence>MNAYFSAFKSFTYDSKVAPESEFQRLTNARHWKEGSKTYKRHRRAFLSALATQTLSAVHRFFVETYPFPSYDPTANPKLEFERLAKARRWNPRRKAYHKAKADFDRAFQKEFGAQVLDFFEEHEGGEGDGAFVYDARRSAVEQLYELADIRGWGWRSQEWRNAKLEFYDAIAADFNNTFGHDGESVSEENMAGWHFLCVVLGVDHGNATTPAECANLVKDKHVNIYDILDFVRDGMPQHRPLKFHETVKDLSDYSYGCVPPRIYPLDRARRGSLVFVLRGISKFHKLLKPGQGPVPAAGSAPA</sequence>
<dbReference type="PANTHER" id="PTHR38846">
    <property type="entry name" value="C3H1-TYPE DOMAIN-CONTAINING PROTEIN"/>
    <property type="match status" value="1"/>
</dbReference>
<keyword evidence="2" id="KW-1185">Reference proteome</keyword>
<accession>A0A5J5ET82</accession>
<dbReference type="EMBL" id="VXIS01000132">
    <property type="protein sequence ID" value="KAA8902459.1"/>
    <property type="molecule type" value="Genomic_DNA"/>
</dbReference>
<organism evidence="1 2">
    <name type="scientific">Sphaerosporella brunnea</name>
    <dbReference type="NCBI Taxonomy" id="1250544"/>
    <lineage>
        <taxon>Eukaryota</taxon>
        <taxon>Fungi</taxon>
        <taxon>Dikarya</taxon>
        <taxon>Ascomycota</taxon>
        <taxon>Pezizomycotina</taxon>
        <taxon>Pezizomycetes</taxon>
        <taxon>Pezizales</taxon>
        <taxon>Pyronemataceae</taxon>
        <taxon>Sphaerosporella</taxon>
    </lineage>
</organism>
<protein>
    <submittedName>
        <fullName evidence="1">Uncharacterized protein</fullName>
    </submittedName>
</protein>
<gene>
    <name evidence="1" type="ORF">FN846DRAFT_86164</name>
</gene>
<dbReference type="OrthoDB" id="6105938at2759"/>